<keyword evidence="2" id="KW-1003">Cell membrane</keyword>
<evidence type="ECO:0000259" key="7">
    <source>
        <dbReference type="Pfam" id="PF02687"/>
    </source>
</evidence>
<name>A0A8F5V5S3_ENTCA</name>
<evidence type="ECO:0000256" key="2">
    <source>
        <dbReference type="ARBA" id="ARBA00022475"/>
    </source>
</evidence>
<protein>
    <submittedName>
        <fullName evidence="8">FtsX-like permease family protein</fullName>
    </submittedName>
</protein>
<sequence length="744" mass="80974">MLKKLIWNDVKQNKLMSTATVFFMAISAALLTLTVLLSGNLLGAINTLMDSAGVPDFIQMHTGAVEEAEFTRFAESCAEVQDWQICRFLNLDNSNVALDGQSLIDSTQDNGLCVQGERFDFLLGMDGACPQILPGEVYVPICYRDRYGLAAGSTMTIGGQTLTVAGFIRDAQMNSMMASSKRFLVSAADYALLRGQGEEEYLIEFLLRDGADMNIFQTAYTASSLPANGPTITRPLVRMMNALSDGTMIFVIFLMSIIVLLISMLCIHFILSLQMERDRKEVGMLKALGIGRKEIRRLYFAKYLLFSLCGAFIGLGTAAILQKPLVRQLQELYGTTDQGTWKTLAALLAALLAEGIILLSIRHSLKKTDKLSALSAMFQMQRGDKGYGKYLLIGFVTAACTFLMLVPQNLYNTVSSPKFVTYMGIGSAEIRIDVRQIKDIDSMTAQIATALGQDPQVKEYTTLQTCSYPAALPDGGTVNLTVETGDHSIFPVSFSAGILPTGENEIALSSLNAEELKLSVGDTLDLNVNGKKSGYTVCGIYSDITNGGKTAKIRNRPDTAPVIWSVLYASLEESTDKEQWMAKYRGTGVDVTDVEDYVRDTYAQTLVQLRLASRVAGGIAVLVTAVVLTLFLRLIVERERYAISLRKALGFTSGTIKRIYFTKGLVPAVLGIVAGLTLGHLCGESLCGMVLKSFGADSFRFVINWGQVMAGIPIVILGAAILAVWAGISQIGQIKAYECCRGKE</sequence>
<keyword evidence="3 6" id="KW-0812">Transmembrane</keyword>
<feature type="domain" description="ABC3 transporter permease C-terminal" evidence="7">
    <location>
        <begin position="254"/>
        <end position="356"/>
    </location>
</feature>
<feature type="transmembrane region" description="Helical" evidence="6">
    <location>
        <begin position="665"/>
        <end position="691"/>
    </location>
</feature>
<dbReference type="InterPro" id="IPR003838">
    <property type="entry name" value="ABC3_permease_C"/>
</dbReference>
<reference evidence="8" key="1">
    <citation type="submission" date="2020-08" db="EMBL/GenBank/DDBJ databases">
        <title>Novel genomic islands and a new vanD-subtype in the first VanD-type vancomycin resistant enterococci identified in Norway.</title>
        <authorList>
            <person name="Rubaye M.A.L."/>
            <person name="Janice J."/>
            <person name="Sundsfjord A."/>
            <person name="Hegstad K."/>
        </authorList>
    </citation>
    <scope>NUCLEOTIDE SEQUENCE</scope>
    <source>
        <strain evidence="8">KresVRE0003</strain>
    </source>
</reference>
<feature type="transmembrane region" description="Helical" evidence="6">
    <location>
        <begin position="703"/>
        <end position="728"/>
    </location>
</feature>
<dbReference type="InterPro" id="IPR038766">
    <property type="entry name" value="Membrane_comp_ABC_pdt"/>
</dbReference>
<feature type="transmembrane region" description="Helical" evidence="6">
    <location>
        <begin position="248"/>
        <end position="271"/>
    </location>
</feature>
<keyword evidence="4 6" id="KW-1133">Transmembrane helix</keyword>
<evidence type="ECO:0000256" key="6">
    <source>
        <dbReference type="SAM" id="Phobius"/>
    </source>
</evidence>
<evidence type="ECO:0000256" key="1">
    <source>
        <dbReference type="ARBA" id="ARBA00004651"/>
    </source>
</evidence>
<dbReference type="Pfam" id="PF02687">
    <property type="entry name" value="FtsX"/>
    <property type="match status" value="2"/>
</dbReference>
<keyword evidence="5 6" id="KW-0472">Membrane</keyword>
<feature type="transmembrane region" description="Helical" evidence="6">
    <location>
        <begin position="21"/>
        <end position="42"/>
    </location>
</feature>
<dbReference type="EMBL" id="MT951617">
    <property type="protein sequence ID" value="QXO84854.1"/>
    <property type="molecule type" value="Genomic_DNA"/>
</dbReference>
<feature type="transmembrane region" description="Helical" evidence="6">
    <location>
        <begin position="300"/>
        <end position="321"/>
    </location>
</feature>
<dbReference type="PANTHER" id="PTHR30287:SF2">
    <property type="entry name" value="BLL1001 PROTEIN"/>
    <property type="match status" value="1"/>
</dbReference>
<feature type="transmembrane region" description="Helical" evidence="6">
    <location>
        <begin position="615"/>
        <end position="636"/>
    </location>
</feature>
<gene>
    <name evidence="8" type="ORF">Tn6713_000086</name>
</gene>
<evidence type="ECO:0000313" key="8">
    <source>
        <dbReference type="EMBL" id="QXO84854.1"/>
    </source>
</evidence>
<dbReference type="RefSeq" id="WP_033144150.1">
    <property type="nucleotide sequence ID" value="NZ_JABBNQ010000005.1"/>
</dbReference>
<comment type="subcellular location">
    <subcellularLocation>
        <location evidence="1">Cell membrane</location>
        <topology evidence="1">Multi-pass membrane protein</topology>
    </subcellularLocation>
</comment>
<dbReference type="AlphaFoldDB" id="A0A8F5V5S3"/>
<dbReference type="PANTHER" id="PTHR30287">
    <property type="entry name" value="MEMBRANE COMPONENT OF PREDICTED ABC SUPERFAMILY METABOLITE UPTAKE TRANSPORTER"/>
    <property type="match status" value="1"/>
</dbReference>
<feature type="transmembrane region" description="Helical" evidence="6">
    <location>
        <begin position="387"/>
        <end position="406"/>
    </location>
</feature>
<proteinExistence type="predicted"/>
<feature type="domain" description="ABC3 transporter permease C-terminal" evidence="7">
    <location>
        <begin position="615"/>
        <end position="733"/>
    </location>
</feature>
<evidence type="ECO:0000256" key="4">
    <source>
        <dbReference type="ARBA" id="ARBA00022989"/>
    </source>
</evidence>
<feature type="transmembrane region" description="Helical" evidence="6">
    <location>
        <begin position="341"/>
        <end position="361"/>
    </location>
</feature>
<dbReference type="GO" id="GO:0005886">
    <property type="term" value="C:plasma membrane"/>
    <property type="evidence" value="ECO:0007669"/>
    <property type="project" value="UniProtKB-SubCell"/>
</dbReference>
<organism evidence="8">
    <name type="scientific">Enterococcus casseliflavus</name>
    <name type="common">Enterococcus flavescens</name>
    <dbReference type="NCBI Taxonomy" id="37734"/>
    <lineage>
        <taxon>Bacteria</taxon>
        <taxon>Bacillati</taxon>
        <taxon>Bacillota</taxon>
        <taxon>Bacilli</taxon>
        <taxon>Lactobacillales</taxon>
        <taxon>Enterococcaceae</taxon>
        <taxon>Enterococcus</taxon>
    </lineage>
</organism>
<accession>A0A8F5V5S3</accession>
<evidence type="ECO:0000256" key="3">
    <source>
        <dbReference type="ARBA" id="ARBA00022692"/>
    </source>
</evidence>
<evidence type="ECO:0000256" key="5">
    <source>
        <dbReference type="ARBA" id="ARBA00023136"/>
    </source>
</evidence>